<protein>
    <submittedName>
        <fullName evidence="3">Uncharacterized protein</fullName>
    </submittedName>
</protein>
<sequence>MLLKHPTIITLLLLVATLITLTNAKDHSKKTPDKHDPNCGAPFCNRGRLVPAAQVAQANEEKQKREEEDQDAARRHILEKVVPRALEG</sequence>
<evidence type="ECO:0000256" key="1">
    <source>
        <dbReference type="SAM" id="MobiDB-lite"/>
    </source>
</evidence>
<organism evidence="3 4">
    <name type="scientific">Neocucurbitaria cava</name>
    <dbReference type="NCBI Taxonomy" id="798079"/>
    <lineage>
        <taxon>Eukaryota</taxon>
        <taxon>Fungi</taxon>
        <taxon>Dikarya</taxon>
        <taxon>Ascomycota</taxon>
        <taxon>Pezizomycotina</taxon>
        <taxon>Dothideomycetes</taxon>
        <taxon>Pleosporomycetidae</taxon>
        <taxon>Pleosporales</taxon>
        <taxon>Pleosporineae</taxon>
        <taxon>Cucurbitariaceae</taxon>
        <taxon>Neocucurbitaria</taxon>
    </lineage>
</organism>
<keyword evidence="2" id="KW-0732">Signal</keyword>
<dbReference type="Proteomes" id="UP001140560">
    <property type="component" value="Unassembled WGS sequence"/>
</dbReference>
<feature type="region of interest" description="Disordered" evidence="1">
    <location>
        <begin position="54"/>
        <end position="74"/>
    </location>
</feature>
<dbReference type="AlphaFoldDB" id="A0A9W8Y1Y1"/>
<evidence type="ECO:0000313" key="4">
    <source>
        <dbReference type="Proteomes" id="UP001140560"/>
    </source>
</evidence>
<gene>
    <name evidence="3" type="ORF">N0V83_009025</name>
</gene>
<feature type="compositionally biased region" description="Basic and acidic residues" evidence="1">
    <location>
        <begin position="59"/>
        <end position="74"/>
    </location>
</feature>
<accession>A0A9W8Y1Y1</accession>
<feature type="chain" id="PRO_5040795177" evidence="2">
    <location>
        <begin position="25"/>
        <end position="88"/>
    </location>
</feature>
<proteinExistence type="predicted"/>
<feature type="signal peptide" evidence="2">
    <location>
        <begin position="1"/>
        <end position="24"/>
    </location>
</feature>
<evidence type="ECO:0000256" key="2">
    <source>
        <dbReference type="SAM" id="SignalP"/>
    </source>
</evidence>
<keyword evidence="4" id="KW-1185">Reference proteome</keyword>
<name>A0A9W8Y1Y1_9PLEO</name>
<evidence type="ECO:0000313" key="3">
    <source>
        <dbReference type="EMBL" id="KAJ4364431.1"/>
    </source>
</evidence>
<reference evidence="3" key="1">
    <citation type="submission" date="2022-10" db="EMBL/GenBank/DDBJ databases">
        <title>Tapping the CABI collections for fungal endophytes: first genome assemblies for Collariella, Neodidymelliopsis, Ascochyta clinopodiicola, Didymella pomorum, Didymosphaeria variabile, Neocosmospora piperis and Neocucurbitaria cava.</title>
        <authorList>
            <person name="Hill R."/>
        </authorList>
    </citation>
    <scope>NUCLEOTIDE SEQUENCE</scope>
    <source>
        <strain evidence="3">IMI 356814</strain>
    </source>
</reference>
<comment type="caution">
    <text evidence="3">The sequence shown here is derived from an EMBL/GenBank/DDBJ whole genome shotgun (WGS) entry which is preliminary data.</text>
</comment>
<dbReference type="EMBL" id="JAPEUY010000017">
    <property type="protein sequence ID" value="KAJ4364431.1"/>
    <property type="molecule type" value="Genomic_DNA"/>
</dbReference>